<reference evidence="2 3" key="1">
    <citation type="submission" date="2018-09" db="EMBL/GenBank/DDBJ databases">
        <title>Cohnella cavernae sp. nov., isolated from a karst cave.</title>
        <authorList>
            <person name="Zhu H."/>
        </authorList>
    </citation>
    <scope>NUCLEOTIDE SEQUENCE [LARGE SCALE GENOMIC DNA]</scope>
    <source>
        <strain evidence="2 3">K2E09-144</strain>
    </source>
</reference>
<dbReference type="InterPro" id="IPR007492">
    <property type="entry name" value="LytTR_DNA-bd_dom"/>
</dbReference>
<dbReference type="AlphaFoldDB" id="A0A398CL28"/>
<organism evidence="2 3">
    <name type="scientific">Cohnella faecalis</name>
    <dbReference type="NCBI Taxonomy" id="2315694"/>
    <lineage>
        <taxon>Bacteria</taxon>
        <taxon>Bacillati</taxon>
        <taxon>Bacillota</taxon>
        <taxon>Bacilli</taxon>
        <taxon>Bacillales</taxon>
        <taxon>Paenibacillaceae</taxon>
        <taxon>Cohnella</taxon>
    </lineage>
</organism>
<accession>A0A398CL28</accession>
<dbReference type="GO" id="GO:0003677">
    <property type="term" value="F:DNA binding"/>
    <property type="evidence" value="ECO:0007669"/>
    <property type="project" value="InterPro"/>
</dbReference>
<protein>
    <recommendedName>
        <fullName evidence="1">HTH LytTR-type domain-containing protein</fullName>
    </recommendedName>
</protein>
<dbReference type="Gene3D" id="2.40.50.1020">
    <property type="entry name" value="LytTr DNA-binding domain"/>
    <property type="match status" value="1"/>
</dbReference>
<name>A0A398CL28_9BACL</name>
<dbReference type="EMBL" id="QXJM01000029">
    <property type="protein sequence ID" value="RIE04036.1"/>
    <property type="molecule type" value="Genomic_DNA"/>
</dbReference>
<evidence type="ECO:0000313" key="3">
    <source>
        <dbReference type="Proteomes" id="UP000266340"/>
    </source>
</evidence>
<keyword evidence="3" id="KW-1185">Reference proteome</keyword>
<dbReference type="Proteomes" id="UP000266340">
    <property type="component" value="Unassembled WGS sequence"/>
</dbReference>
<evidence type="ECO:0000259" key="1">
    <source>
        <dbReference type="Pfam" id="PF04397"/>
    </source>
</evidence>
<dbReference type="OrthoDB" id="2665132at2"/>
<dbReference type="RefSeq" id="WP_119148712.1">
    <property type="nucleotide sequence ID" value="NZ_JBHSOV010000013.1"/>
</dbReference>
<comment type="caution">
    <text evidence="2">The sequence shown here is derived from an EMBL/GenBank/DDBJ whole genome shotgun (WGS) entry which is preliminary data.</text>
</comment>
<gene>
    <name evidence="2" type="ORF">D3H35_08775</name>
</gene>
<sequence length="127" mass="14542">MSFITLLDRNGKPVVIEMNDVLSVTSTSDGPVFHTRVGQLYYPTTLEELQTAYSVAGFERLDRTNLVNLNQVQAFDQKARRVYFDNPWDKESKFATVSEANVHKVEHLTKEETAAYKPARKPLFGRF</sequence>
<evidence type="ECO:0000313" key="2">
    <source>
        <dbReference type="EMBL" id="RIE04036.1"/>
    </source>
</evidence>
<proteinExistence type="predicted"/>
<dbReference type="Pfam" id="PF04397">
    <property type="entry name" value="LytTR"/>
    <property type="match status" value="1"/>
</dbReference>
<feature type="domain" description="HTH LytTR-type" evidence="1">
    <location>
        <begin position="14"/>
        <end position="106"/>
    </location>
</feature>